<dbReference type="Proteomes" id="UP001283361">
    <property type="component" value="Unassembled WGS sequence"/>
</dbReference>
<dbReference type="EMBL" id="JAWDGP010003406">
    <property type="protein sequence ID" value="KAK3774494.1"/>
    <property type="molecule type" value="Genomic_DNA"/>
</dbReference>
<dbReference type="AlphaFoldDB" id="A0AAE1DKW0"/>
<evidence type="ECO:0000313" key="3">
    <source>
        <dbReference type="Proteomes" id="UP001283361"/>
    </source>
</evidence>
<reference evidence="2" key="1">
    <citation type="journal article" date="2023" name="G3 (Bethesda)">
        <title>A reference genome for the long-term kleptoplast-retaining sea slug Elysia crispata morphotype clarki.</title>
        <authorList>
            <person name="Eastman K.E."/>
            <person name="Pendleton A.L."/>
            <person name="Shaikh M.A."/>
            <person name="Suttiyut T."/>
            <person name="Ogas R."/>
            <person name="Tomko P."/>
            <person name="Gavelis G."/>
            <person name="Widhalm J.R."/>
            <person name="Wisecaver J.H."/>
        </authorList>
    </citation>
    <scope>NUCLEOTIDE SEQUENCE</scope>
    <source>
        <strain evidence="2">ECLA1</strain>
    </source>
</reference>
<accession>A0AAE1DKW0</accession>
<comment type="caution">
    <text evidence="2">The sequence shown here is derived from an EMBL/GenBank/DDBJ whole genome shotgun (WGS) entry which is preliminary data.</text>
</comment>
<evidence type="ECO:0000256" key="1">
    <source>
        <dbReference type="SAM" id="MobiDB-lite"/>
    </source>
</evidence>
<organism evidence="2 3">
    <name type="scientific">Elysia crispata</name>
    <name type="common">lettuce slug</name>
    <dbReference type="NCBI Taxonomy" id="231223"/>
    <lineage>
        <taxon>Eukaryota</taxon>
        <taxon>Metazoa</taxon>
        <taxon>Spiralia</taxon>
        <taxon>Lophotrochozoa</taxon>
        <taxon>Mollusca</taxon>
        <taxon>Gastropoda</taxon>
        <taxon>Heterobranchia</taxon>
        <taxon>Euthyneura</taxon>
        <taxon>Panpulmonata</taxon>
        <taxon>Sacoglossa</taxon>
        <taxon>Placobranchoidea</taxon>
        <taxon>Plakobranchidae</taxon>
        <taxon>Elysia</taxon>
    </lineage>
</organism>
<proteinExistence type="predicted"/>
<sequence length="266" mass="28908">MFGLSNYEDTFIPTSSKWSHVLYMLKDTTRTQTARKGREKRLPSGWSCCKSFQSSGDTRRAEVYSIQLSEKTKSLIPRDIIVRSSPTPELRRVLGWGGVSPSSSVDTGETSRGNRRRSAFGHECSSGLGLGCPGVPVSPYMARVEETISCGPLRLCARRALIQTSRLHIKEALPKPQTQPICRCIRKISVPDAPPLASGQAAVDGTKPSALPLDDMALPTQTRNNSLREGTAPGHLQPARTARVILGEQSDGAVVDRMLGSPVDPR</sequence>
<feature type="region of interest" description="Disordered" evidence="1">
    <location>
        <begin position="224"/>
        <end position="266"/>
    </location>
</feature>
<name>A0AAE1DKW0_9GAST</name>
<feature type="region of interest" description="Disordered" evidence="1">
    <location>
        <begin position="99"/>
        <end position="119"/>
    </location>
</feature>
<keyword evidence="3" id="KW-1185">Reference proteome</keyword>
<evidence type="ECO:0000313" key="2">
    <source>
        <dbReference type="EMBL" id="KAK3774494.1"/>
    </source>
</evidence>
<feature type="compositionally biased region" description="Polar residues" evidence="1">
    <location>
        <begin position="100"/>
        <end position="111"/>
    </location>
</feature>
<gene>
    <name evidence="2" type="ORF">RRG08_049430</name>
</gene>
<protein>
    <submittedName>
        <fullName evidence="2">Uncharacterized protein</fullName>
    </submittedName>
</protein>